<gene>
    <name evidence="2" type="ORF">SNEC2469_LOCUS34568</name>
</gene>
<keyword evidence="3" id="KW-1185">Reference proteome</keyword>
<reference evidence="2" key="1">
    <citation type="submission" date="2021-02" db="EMBL/GenBank/DDBJ databases">
        <authorList>
            <person name="Dougan E. K."/>
            <person name="Rhodes N."/>
            <person name="Thang M."/>
            <person name="Chan C."/>
        </authorList>
    </citation>
    <scope>NUCLEOTIDE SEQUENCE</scope>
</reference>
<protein>
    <submittedName>
        <fullName evidence="2">Uncharacterized protein</fullName>
    </submittedName>
</protein>
<name>A0A813CGT4_9DINO</name>
<dbReference type="Gene3D" id="3.40.50.12780">
    <property type="entry name" value="N-terminal domain of ligase-like"/>
    <property type="match status" value="1"/>
</dbReference>
<proteinExistence type="predicted"/>
<evidence type="ECO:0000313" key="3">
    <source>
        <dbReference type="Proteomes" id="UP000601435"/>
    </source>
</evidence>
<dbReference type="EMBL" id="CAJNJA010095919">
    <property type="protein sequence ID" value="CAE7942194.1"/>
    <property type="molecule type" value="Genomic_DNA"/>
</dbReference>
<dbReference type="SUPFAM" id="SSF56801">
    <property type="entry name" value="Acetyl-CoA synthetase-like"/>
    <property type="match status" value="1"/>
</dbReference>
<feature type="region of interest" description="Disordered" evidence="1">
    <location>
        <begin position="59"/>
        <end position="79"/>
    </location>
</feature>
<feature type="non-terminal residue" evidence="2">
    <location>
        <position position="79"/>
    </location>
</feature>
<evidence type="ECO:0000256" key="1">
    <source>
        <dbReference type="SAM" id="MobiDB-lite"/>
    </source>
</evidence>
<dbReference type="AlphaFoldDB" id="A0A813CGT4"/>
<dbReference type="OrthoDB" id="443517at2759"/>
<accession>A0A813CGT4</accession>
<comment type="caution">
    <text evidence="2">The sequence shown here is derived from an EMBL/GenBank/DDBJ whole genome shotgun (WGS) entry which is preliminary data.</text>
</comment>
<evidence type="ECO:0000313" key="2">
    <source>
        <dbReference type="EMBL" id="CAE7942194.1"/>
    </source>
</evidence>
<dbReference type="Proteomes" id="UP000601435">
    <property type="component" value="Unassembled WGS sequence"/>
</dbReference>
<organism evidence="2 3">
    <name type="scientific">Symbiodinium necroappetens</name>
    <dbReference type="NCBI Taxonomy" id="1628268"/>
    <lineage>
        <taxon>Eukaryota</taxon>
        <taxon>Sar</taxon>
        <taxon>Alveolata</taxon>
        <taxon>Dinophyceae</taxon>
        <taxon>Suessiales</taxon>
        <taxon>Symbiodiniaceae</taxon>
        <taxon>Symbiodinium</taxon>
    </lineage>
</organism>
<dbReference type="InterPro" id="IPR042099">
    <property type="entry name" value="ANL_N_sf"/>
</dbReference>
<sequence>MQPSTCYTLHDAYDQQAASTPDAIAVVGWGRCRFQLTYGEVSAKSKALASTLSKIRHREESGGAASVNSTVVAIHHSRE</sequence>